<protein>
    <submittedName>
        <fullName evidence="2">Uncharacterized protein</fullName>
    </submittedName>
</protein>
<feature type="region of interest" description="Disordered" evidence="1">
    <location>
        <begin position="53"/>
        <end position="77"/>
    </location>
</feature>
<gene>
    <name evidence="2" type="ORF">N7469_003534</name>
</gene>
<dbReference type="AlphaFoldDB" id="A0A9W9TPN8"/>
<evidence type="ECO:0000313" key="2">
    <source>
        <dbReference type="EMBL" id="KAJ5234366.1"/>
    </source>
</evidence>
<organism evidence="2 3">
    <name type="scientific">Penicillium citrinum</name>
    <dbReference type="NCBI Taxonomy" id="5077"/>
    <lineage>
        <taxon>Eukaryota</taxon>
        <taxon>Fungi</taxon>
        <taxon>Dikarya</taxon>
        <taxon>Ascomycota</taxon>
        <taxon>Pezizomycotina</taxon>
        <taxon>Eurotiomycetes</taxon>
        <taxon>Eurotiomycetidae</taxon>
        <taxon>Eurotiales</taxon>
        <taxon>Aspergillaceae</taxon>
        <taxon>Penicillium</taxon>
    </lineage>
</organism>
<dbReference type="EMBL" id="JAPQKT010000003">
    <property type="protein sequence ID" value="KAJ5234366.1"/>
    <property type="molecule type" value="Genomic_DNA"/>
</dbReference>
<dbReference type="RefSeq" id="XP_056501866.1">
    <property type="nucleotide sequence ID" value="XM_056642454.1"/>
</dbReference>
<dbReference type="GeneID" id="81381621"/>
<keyword evidence="3" id="KW-1185">Reference proteome</keyword>
<evidence type="ECO:0000256" key="1">
    <source>
        <dbReference type="SAM" id="MobiDB-lite"/>
    </source>
</evidence>
<evidence type="ECO:0000313" key="3">
    <source>
        <dbReference type="Proteomes" id="UP001147733"/>
    </source>
</evidence>
<reference evidence="2" key="1">
    <citation type="submission" date="2022-11" db="EMBL/GenBank/DDBJ databases">
        <authorList>
            <person name="Petersen C."/>
        </authorList>
    </citation>
    <scope>NUCLEOTIDE SEQUENCE</scope>
    <source>
        <strain evidence="2">IBT 23319</strain>
    </source>
</reference>
<dbReference type="Proteomes" id="UP001147733">
    <property type="component" value="Unassembled WGS sequence"/>
</dbReference>
<comment type="caution">
    <text evidence="2">The sequence shown here is derived from an EMBL/GenBank/DDBJ whole genome shotgun (WGS) entry which is preliminary data.</text>
</comment>
<proteinExistence type="predicted"/>
<accession>A0A9W9TPN8</accession>
<sequence>MDLGGWKCKKDQAGDRQDHACIRNKQQRTYGQVLRIATVELLARLVAPWKIGNLQPGRRKLGGQPPGAETSGRNRKA</sequence>
<name>A0A9W9TPN8_PENCI</name>
<reference evidence="2" key="2">
    <citation type="journal article" date="2023" name="IMA Fungus">
        <title>Comparative genomic study of the Penicillium genus elucidates a diverse pangenome and 15 lateral gene transfer events.</title>
        <authorList>
            <person name="Petersen C."/>
            <person name="Sorensen T."/>
            <person name="Nielsen M.R."/>
            <person name="Sondergaard T.E."/>
            <person name="Sorensen J.L."/>
            <person name="Fitzpatrick D.A."/>
            <person name="Frisvad J.C."/>
            <person name="Nielsen K.L."/>
        </authorList>
    </citation>
    <scope>NUCLEOTIDE SEQUENCE</scope>
    <source>
        <strain evidence="2">IBT 23319</strain>
    </source>
</reference>